<comment type="caution">
    <text evidence="3">The sequence shown here is derived from an EMBL/GenBank/DDBJ whole genome shotgun (WGS) entry which is preliminary data.</text>
</comment>
<gene>
    <name evidence="3" type="ORF">GOP47_0002835</name>
</gene>
<dbReference type="PANTHER" id="PTHR43748:SF3">
    <property type="entry name" value="RIBOSE-5-PHOSPHATE ISOMERASE 3, CHLOROPLASTIC-RELATED"/>
    <property type="match status" value="1"/>
</dbReference>
<accession>A0A9D4ZRN3</accession>
<dbReference type="SUPFAM" id="SSF100950">
    <property type="entry name" value="NagB/RpiA/CoA transferase-like"/>
    <property type="match status" value="1"/>
</dbReference>
<proteinExistence type="predicted"/>
<evidence type="ECO:0000256" key="2">
    <source>
        <dbReference type="ARBA" id="ARBA00004921"/>
    </source>
</evidence>
<comment type="pathway">
    <text evidence="2">Carbohydrate degradation.</text>
</comment>
<dbReference type="Gene3D" id="3.40.50.1360">
    <property type="match status" value="1"/>
</dbReference>
<reference evidence="3" key="1">
    <citation type="submission" date="2021-01" db="EMBL/GenBank/DDBJ databases">
        <title>Adiantum capillus-veneris genome.</title>
        <authorList>
            <person name="Fang Y."/>
            <person name="Liao Q."/>
        </authorList>
    </citation>
    <scope>NUCLEOTIDE SEQUENCE</scope>
    <source>
        <strain evidence="3">H3</strain>
        <tissue evidence="3">Leaf</tissue>
    </source>
</reference>
<dbReference type="InterPro" id="IPR037171">
    <property type="entry name" value="NagB/RpiA_transferase-like"/>
</dbReference>
<dbReference type="GO" id="GO:0004751">
    <property type="term" value="F:ribose-5-phosphate isomerase activity"/>
    <property type="evidence" value="ECO:0007669"/>
    <property type="project" value="UniProtKB-EC"/>
</dbReference>
<evidence type="ECO:0000313" key="3">
    <source>
        <dbReference type="EMBL" id="KAI5083092.1"/>
    </source>
</evidence>
<comment type="catalytic activity">
    <reaction evidence="1">
        <text>aldehydo-D-ribose 5-phosphate = D-ribulose 5-phosphate</text>
        <dbReference type="Rhea" id="RHEA:14657"/>
        <dbReference type="ChEBI" id="CHEBI:58121"/>
        <dbReference type="ChEBI" id="CHEBI:58273"/>
        <dbReference type="EC" id="5.3.1.6"/>
    </reaction>
</comment>
<evidence type="ECO:0000313" key="4">
    <source>
        <dbReference type="Proteomes" id="UP000886520"/>
    </source>
</evidence>
<dbReference type="PANTHER" id="PTHR43748">
    <property type="entry name" value="RIBOSE-5-PHOSPHATE ISOMERASE 3, CHLOROPLASTIC-RELATED"/>
    <property type="match status" value="1"/>
</dbReference>
<protein>
    <recommendedName>
        <fullName evidence="5">Ribose-5-phosphate isomerase</fullName>
    </recommendedName>
</protein>
<keyword evidence="4" id="KW-1185">Reference proteome</keyword>
<sequence>MQLTPRNPHAAYDFANMEILAPQRKLFLTSVPARTAPRSISSQKAFSLHTEHSLLCSRRPHFPLSRSFKASLELATVDPAVQVSMKRAVAKKVVEPVKPGMIVGLGTGSTSSLAIEEMGKLIQKGKMVSRLISMMVEVLHILLPRWLTPWPSKQCVIIVDQSDCVRAWADVSSSSQVEVLPQAISAILRKLVALGRGLFIGGAN</sequence>
<dbReference type="InterPro" id="IPR050262">
    <property type="entry name" value="Ribose-5P_isomerase"/>
</dbReference>
<dbReference type="EMBL" id="JABFUD020000002">
    <property type="protein sequence ID" value="KAI5083092.1"/>
    <property type="molecule type" value="Genomic_DNA"/>
</dbReference>
<dbReference type="Proteomes" id="UP000886520">
    <property type="component" value="Chromosome 3"/>
</dbReference>
<dbReference type="AlphaFoldDB" id="A0A9D4ZRN3"/>
<evidence type="ECO:0000256" key="1">
    <source>
        <dbReference type="ARBA" id="ARBA00001713"/>
    </source>
</evidence>
<organism evidence="3 4">
    <name type="scientific">Adiantum capillus-veneris</name>
    <name type="common">Maidenhair fern</name>
    <dbReference type="NCBI Taxonomy" id="13818"/>
    <lineage>
        <taxon>Eukaryota</taxon>
        <taxon>Viridiplantae</taxon>
        <taxon>Streptophyta</taxon>
        <taxon>Embryophyta</taxon>
        <taxon>Tracheophyta</taxon>
        <taxon>Polypodiopsida</taxon>
        <taxon>Polypodiidae</taxon>
        <taxon>Polypodiales</taxon>
        <taxon>Pteridineae</taxon>
        <taxon>Pteridaceae</taxon>
        <taxon>Vittarioideae</taxon>
        <taxon>Adiantum</taxon>
    </lineage>
</organism>
<evidence type="ECO:0008006" key="5">
    <source>
        <dbReference type="Google" id="ProtNLM"/>
    </source>
</evidence>
<name>A0A9D4ZRN3_ADICA</name>